<name>A0A0J7XR48_9SPHN</name>
<sequence length="185" mass="19319">MPAFYLTLIAVLLAGFGARDQVTIAGLGQRQGQRPAVLVTAILGALLTASLAAYAAHFMLEQLPPPARTIFAAIALGLAGLESMILAPRRDPREPTNSLGALGIVLVAQQVTDAARFVIFGMAVGYAAPWHAGAAGMMGGVILVTFAWVRPDLLGTPPARWTRRVVGGLLVLAASTMFLSEFGIL</sequence>
<dbReference type="AlphaFoldDB" id="A0A0J7XR48"/>
<dbReference type="EMBL" id="JACU01000006">
    <property type="protein sequence ID" value="KMS54366.1"/>
    <property type="molecule type" value="Genomic_DNA"/>
</dbReference>
<evidence type="ECO:0000313" key="3">
    <source>
        <dbReference type="Proteomes" id="UP000052268"/>
    </source>
</evidence>
<dbReference type="RefSeq" id="WP_059152334.1">
    <property type="nucleotide sequence ID" value="NZ_KQ130455.1"/>
</dbReference>
<evidence type="ECO:0000256" key="1">
    <source>
        <dbReference type="SAM" id="Phobius"/>
    </source>
</evidence>
<feature type="transmembrane region" description="Helical" evidence="1">
    <location>
        <begin position="35"/>
        <end position="57"/>
    </location>
</feature>
<keyword evidence="1" id="KW-1133">Transmembrane helix</keyword>
<dbReference type="OrthoDB" id="7502135at2"/>
<feature type="transmembrane region" description="Helical" evidence="1">
    <location>
        <begin position="161"/>
        <end position="179"/>
    </location>
</feature>
<organism evidence="2 3">
    <name type="scientific">Novosphingobium barchaimii LL02</name>
    <dbReference type="NCBI Taxonomy" id="1114963"/>
    <lineage>
        <taxon>Bacteria</taxon>
        <taxon>Pseudomonadati</taxon>
        <taxon>Pseudomonadota</taxon>
        <taxon>Alphaproteobacteria</taxon>
        <taxon>Sphingomonadales</taxon>
        <taxon>Sphingomonadaceae</taxon>
        <taxon>Novosphingobium</taxon>
    </lineage>
</organism>
<dbReference type="PATRIC" id="fig|1114963.3.peg.3202"/>
<reference evidence="2 3" key="1">
    <citation type="journal article" date="2015" name="G3 (Bethesda)">
        <title>Insights into Ongoing Evolution of the Hexachlorocyclohexane Catabolic Pathway from Comparative Genomics of Ten Sphingomonadaceae Strains.</title>
        <authorList>
            <person name="Pearce S.L."/>
            <person name="Oakeshott J.G."/>
            <person name="Pandey G."/>
        </authorList>
    </citation>
    <scope>NUCLEOTIDE SEQUENCE [LARGE SCALE GENOMIC DNA]</scope>
    <source>
        <strain evidence="2 3">LL02</strain>
    </source>
</reference>
<proteinExistence type="predicted"/>
<dbReference type="Proteomes" id="UP000052268">
    <property type="component" value="Unassembled WGS sequence"/>
</dbReference>
<keyword evidence="3" id="KW-1185">Reference proteome</keyword>
<protein>
    <recommendedName>
        <fullName evidence="4">GDT1 family protein</fullName>
    </recommendedName>
</protein>
<evidence type="ECO:0000313" key="2">
    <source>
        <dbReference type="EMBL" id="KMS54366.1"/>
    </source>
</evidence>
<feature type="transmembrane region" description="Helical" evidence="1">
    <location>
        <begin position="69"/>
        <end position="87"/>
    </location>
</feature>
<feature type="transmembrane region" description="Helical" evidence="1">
    <location>
        <begin position="130"/>
        <end position="149"/>
    </location>
</feature>
<accession>A0A0J7XR48</accession>
<keyword evidence="1" id="KW-0812">Transmembrane</keyword>
<feature type="transmembrane region" description="Helical" evidence="1">
    <location>
        <begin position="99"/>
        <end position="118"/>
    </location>
</feature>
<evidence type="ECO:0008006" key="4">
    <source>
        <dbReference type="Google" id="ProtNLM"/>
    </source>
</evidence>
<gene>
    <name evidence="2" type="ORF">V474_21815</name>
</gene>
<comment type="caution">
    <text evidence="2">The sequence shown here is derived from an EMBL/GenBank/DDBJ whole genome shotgun (WGS) entry which is preliminary data.</text>
</comment>
<keyword evidence="1" id="KW-0472">Membrane</keyword>